<dbReference type="SMART" id="SM00304">
    <property type="entry name" value="HAMP"/>
    <property type="match status" value="1"/>
</dbReference>
<evidence type="ECO:0000256" key="10">
    <source>
        <dbReference type="ARBA" id="ARBA00022777"/>
    </source>
</evidence>
<keyword evidence="9 15" id="KW-0547">Nucleotide-binding</keyword>
<organism evidence="19 20">
    <name type="scientific">Roseateles amylovorans</name>
    <dbReference type="NCBI Taxonomy" id="2978473"/>
    <lineage>
        <taxon>Bacteria</taxon>
        <taxon>Pseudomonadati</taxon>
        <taxon>Pseudomonadota</taxon>
        <taxon>Betaproteobacteria</taxon>
        <taxon>Burkholderiales</taxon>
        <taxon>Sphaerotilaceae</taxon>
        <taxon>Roseateles</taxon>
    </lineage>
</organism>
<feature type="domain" description="Histidine kinase" evidence="17">
    <location>
        <begin position="247"/>
        <end position="461"/>
    </location>
</feature>
<dbReference type="Pfam" id="PF00512">
    <property type="entry name" value="HisKA"/>
    <property type="match status" value="1"/>
</dbReference>
<keyword evidence="8 15" id="KW-0812">Transmembrane</keyword>
<dbReference type="InterPro" id="IPR003594">
    <property type="entry name" value="HATPase_dom"/>
</dbReference>
<dbReference type="EMBL" id="CP104562">
    <property type="protein sequence ID" value="UXH80587.1"/>
    <property type="molecule type" value="Genomic_DNA"/>
</dbReference>
<accession>A0ABY6BBL3</accession>
<dbReference type="InterPro" id="IPR005467">
    <property type="entry name" value="His_kinase_dom"/>
</dbReference>
<proteinExistence type="predicted"/>
<keyword evidence="10 15" id="KW-0418">Kinase</keyword>
<evidence type="ECO:0000256" key="13">
    <source>
        <dbReference type="ARBA" id="ARBA00023012"/>
    </source>
</evidence>
<dbReference type="CDD" id="cd00082">
    <property type="entry name" value="HisKA"/>
    <property type="match status" value="1"/>
</dbReference>
<evidence type="ECO:0000313" key="19">
    <source>
        <dbReference type="EMBL" id="UXH80587.1"/>
    </source>
</evidence>
<feature type="compositionally biased region" description="Low complexity" evidence="16">
    <location>
        <begin position="61"/>
        <end position="72"/>
    </location>
</feature>
<evidence type="ECO:0000256" key="14">
    <source>
        <dbReference type="ARBA" id="ARBA00023136"/>
    </source>
</evidence>
<dbReference type="PROSITE" id="PS50885">
    <property type="entry name" value="HAMP"/>
    <property type="match status" value="1"/>
</dbReference>
<dbReference type="InterPro" id="IPR036890">
    <property type="entry name" value="HATPase_C_sf"/>
</dbReference>
<protein>
    <recommendedName>
        <fullName evidence="15">Sensor protein</fullName>
        <ecNumber evidence="15">2.7.13.3</ecNumber>
    </recommendedName>
</protein>
<evidence type="ECO:0000259" key="18">
    <source>
        <dbReference type="PROSITE" id="PS50885"/>
    </source>
</evidence>
<evidence type="ECO:0000256" key="15">
    <source>
        <dbReference type="RuleBase" id="RU364088"/>
    </source>
</evidence>
<evidence type="ECO:0000256" key="6">
    <source>
        <dbReference type="ARBA" id="ARBA00022553"/>
    </source>
</evidence>
<comment type="function">
    <text evidence="15">Member of a two-component regulatory system.</text>
</comment>
<dbReference type="InterPro" id="IPR006290">
    <property type="entry name" value="CztS_silS_copS"/>
</dbReference>
<dbReference type="InterPro" id="IPR050428">
    <property type="entry name" value="TCS_sensor_his_kinase"/>
</dbReference>
<dbReference type="PANTHER" id="PTHR45436:SF15">
    <property type="entry name" value="SENSOR HISTIDINE KINASE CUSS"/>
    <property type="match status" value="1"/>
</dbReference>
<feature type="region of interest" description="Disordered" evidence="16">
    <location>
        <begin position="47"/>
        <end position="83"/>
    </location>
</feature>
<keyword evidence="20" id="KW-1185">Reference proteome</keyword>
<dbReference type="SUPFAM" id="SSF47384">
    <property type="entry name" value="Homodimeric domain of signal transducing histidine kinase"/>
    <property type="match status" value="1"/>
</dbReference>
<dbReference type="InterPro" id="IPR003660">
    <property type="entry name" value="HAMP_dom"/>
</dbReference>
<dbReference type="Gene3D" id="3.30.565.10">
    <property type="entry name" value="Histidine kinase-like ATPase, C-terminal domain"/>
    <property type="match status" value="1"/>
</dbReference>
<dbReference type="NCBIfam" id="TIGR01386">
    <property type="entry name" value="cztS_silS_copS"/>
    <property type="match status" value="1"/>
</dbReference>
<comment type="subcellular location">
    <subcellularLocation>
        <location evidence="3 15">Cell inner membrane</location>
    </subcellularLocation>
    <subcellularLocation>
        <location evidence="2">Membrane</location>
        <topology evidence="2">Multi-pass membrane protein</topology>
    </subcellularLocation>
</comment>
<keyword evidence="7 15" id="KW-0808">Transferase</keyword>
<evidence type="ECO:0000256" key="16">
    <source>
        <dbReference type="SAM" id="MobiDB-lite"/>
    </source>
</evidence>
<dbReference type="PANTHER" id="PTHR45436">
    <property type="entry name" value="SENSOR HISTIDINE KINASE YKOH"/>
    <property type="match status" value="1"/>
</dbReference>
<keyword evidence="13 15" id="KW-0902">Two-component regulatory system</keyword>
<dbReference type="RefSeq" id="WP_261760404.1">
    <property type="nucleotide sequence ID" value="NZ_CP104562.2"/>
</dbReference>
<dbReference type="InterPro" id="IPR004358">
    <property type="entry name" value="Sig_transdc_His_kin-like_C"/>
</dbReference>
<evidence type="ECO:0000256" key="1">
    <source>
        <dbReference type="ARBA" id="ARBA00000085"/>
    </source>
</evidence>
<dbReference type="Proteomes" id="UP001064933">
    <property type="component" value="Chromosome"/>
</dbReference>
<feature type="compositionally biased region" description="Pro residues" evidence="16">
    <location>
        <begin position="73"/>
        <end position="83"/>
    </location>
</feature>
<keyword evidence="6" id="KW-0597">Phosphoprotein</keyword>
<dbReference type="PRINTS" id="PR00344">
    <property type="entry name" value="BCTRLSENSOR"/>
</dbReference>
<dbReference type="SMART" id="SM00387">
    <property type="entry name" value="HATPase_c"/>
    <property type="match status" value="1"/>
</dbReference>
<evidence type="ECO:0000256" key="11">
    <source>
        <dbReference type="ARBA" id="ARBA00022840"/>
    </source>
</evidence>
<dbReference type="CDD" id="cd00075">
    <property type="entry name" value="HATPase"/>
    <property type="match status" value="1"/>
</dbReference>
<dbReference type="GO" id="GO:0004673">
    <property type="term" value="F:protein histidine kinase activity"/>
    <property type="evidence" value="ECO:0007669"/>
    <property type="project" value="UniProtKB-EC"/>
</dbReference>
<feature type="transmembrane region" description="Helical" evidence="15">
    <location>
        <begin position="162"/>
        <end position="185"/>
    </location>
</feature>
<evidence type="ECO:0000256" key="8">
    <source>
        <dbReference type="ARBA" id="ARBA00022692"/>
    </source>
</evidence>
<dbReference type="Gene3D" id="1.10.287.130">
    <property type="match status" value="1"/>
</dbReference>
<dbReference type="Pfam" id="PF02518">
    <property type="entry name" value="HATPase_c"/>
    <property type="match status" value="1"/>
</dbReference>
<dbReference type="SMART" id="SM00388">
    <property type="entry name" value="HisKA"/>
    <property type="match status" value="1"/>
</dbReference>
<feature type="domain" description="HAMP" evidence="18">
    <location>
        <begin position="186"/>
        <end position="239"/>
    </location>
</feature>
<evidence type="ECO:0000256" key="7">
    <source>
        <dbReference type="ARBA" id="ARBA00022679"/>
    </source>
</evidence>
<evidence type="ECO:0000259" key="17">
    <source>
        <dbReference type="PROSITE" id="PS50109"/>
    </source>
</evidence>
<evidence type="ECO:0000256" key="4">
    <source>
        <dbReference type="ARBA" id="ARBA00022475"/>
    </source>
</evidence>
<evidence type="ECO:0000256" key="12">
    <source>
        <dbReference type="ARBA" id="ARBA00022989"/>
    </source>
</evidence>
<evidence type="ECO:0000313" key="20">
    <source>
        <dbReference type="Proteomes" id="UP001064933"/>
    </source>
</evidence>
<keyword evidence="5 15" id="KW-0997">Cell inner membrane</keyword>
<keyword evidence="14 15" id="KW-0472">Membrane</keyword>
<evidence type="ECO:0000256" key="5">
    <source>
        <dbReference type="ARBA" id="ARBA00022519"/>
    </source>
</evidence>
<reference evidence="19" key="1">
    <citation type="submission" date="2022-10" db="EMBL/GenBank/DDBJ databases">
        <title>Characterization and whole genome sequencing of a new Roseateles species, isolated from fresh water.</title>
        <authorList>
            <person name="Guliayeva D.Y."/>
            <person name="Akhremchuk A.E."/>
            <person name="Sikolenko M.A."/>
            <person name="Valentovich L.N."/>
            <person name="Sidarenka A.V."/>
        </authorList>
    </citation>
    <scope>NUCLEOTIDE SEQUENCE</scope>
    <source>
        <strain evidence="19">BIM B-1768</strain>
    </source>
</reference>
<dbReference type="SUPFAM" id="SSF55874">
    <property type="entry name" value="ATPase domain of HSP90 chaperone/DNA topoisomerase II/histidine kinase"/>
    <property type="match status" value="1"/>
</dbReference>
<name>A0ABY6BBL3_9BURK</name>
<dbReference type="InterPro" id="IPR036097">
    <property type="entry name" value="HisK_dim/P_sf"/>
</dbReference>
<keyword evidence="11 15" id="KW-0067">ATP-binding</keyword>
<keyword evidence="12 15" id="KW-1133">Transmembrane helix</keyword>
<evidence type="ECO:0000256" key="3">
    <source>
        <dbReference type="ARBA" id="ARBA00004533"/>
    </source>
</evidence>
<dbReference type="EC" id="2.7.13.3" evidence="15"/>
<keyword evidence="4 15" id="KW-1003">Cell membrane</keyword>
<sequence length="492" mass="53020">MATQTFTGLALVSLAAYLLTAASLERRQDDTLAQNLAQVRHLLAAHPDLDPPASTIDRDGALSPPRALSRPPARSPSPTTPPPARVQQLADFLDIHQELRLRLTDAAGKVLVDHPIPAQASLAGRAFRPAAWRALDVDPAATGLSGTLWLDVRRDASFLQRLGLTLMTASLIGALLVSVGCVLLVRLALSPMRLLVDQTRQLAAEKLHERLDGSQQPEELMPLVDQFNALLERLGRSYAQLEGFNADVAHELRTPLATLITGTEIAMRQPGVPAATLDQLGSNLEELRRMAGIVNDMLFLSHADSGASARRQAVGSLAALAADVADYHEAAIAEAGLRLRIDGDASGEFDAPLLKRGLSNLLGNATRYATADTELRVCIESDAAGVVRLSVSNLGPCIHADHLPRLFDRFYRADPARSRGADHHGLGLSIVAAIARMHGGEPFAQSAEGENRIGIAIAGGTKAPARSRLRMHLRPRPRLKKLRRRWLLAARR</sequence>
<dbReference type="PROSITE" id="PS50109">
    <property type="entry name" value="HIS_KIN"/>
    <property type="match status" value="1"/>
</dbReference>
<evidence type="ECO:0000256" key="2">
    <source>
        <dbReference type="ARBA" id="ARBA00004141"/>
    </source>
</evidence>
<evidence type="ECO:0000256" key="9">
    <source>
        <dbReference type="ARBA" id="ARBA00022741"/>
    </source>
</evidence>
<comment type="catalytic activity">
    <reaction evidence="1 15">
        <text>ATP + protein L-histidine = ADP + protein N-phospho-L-histidine.</text>
        <dbReference type="EC" id="2.7.13.3"/>
    </reaction>
</comment>
<dbReference type="InterPro" id="IPR003661">
    <property type="entry name" value="HisK_dim/P_dom"/>
</dbReference>
<gene>
    <name evidence="19" type="ORF">N4261_12225</name>
</gene>